<sequence>MIPSFAILVDDVLLKILEYLDCKALVSCQATCRKMDRIIKSSVSLQHAIELALCGMVDGPRGGQSLDITERLRRLQLYDAAWRHGRWTNEKRTTQFHGLLEPSFGNNSLVFKHGLGNRHSSYTIPSTLRGVDEKHSDPVVYPTPDFSIMDDSQDLFIRMDRPFSRYHLRALSTGDPHPLAYNHGIINMVQNAQDACVVQVCDDFVLEVITYPGNSGHEYIVRNWKTGIPEYKALEPVGSGYRIIDFLDPEHVLVTSNGRTHPRYSPRHIGLQISPFRAESTPSRRPLESLAARPSYCFAFPPFIQGHTEMTMSMSPWRTADPLATGHFSSNPEDRLFCIGIIWSATGGTDQMHHRSFYIPSSTFYSYMRSHPMTETTTSIYVPWEAWGRMGSRAAKPWPSRALIPAGIPRCIRGMKSVVMDHDEDPNTTKMSILDFHPLRVARAAMLQRRGNTEITILRGNTLGDMDGDGDFEAMLPCTVTDVSMPDEYLAAANNPDLEVLSNVYLCENGVVFMLVDQRSKMVLDTWVYTI</sequence>
<reference evidence="1" key="1">
    <citation type="submission" date="2021-03" db="EMBL/GenBank/DDBJ databases">
        <authorList>
            <consortium name="DOE Joint Genome Institute"/>
            <person name="Ahrendt S."/>
            <person name="Looney B.P."/>
            <person name="Miyauchi S."/>
            <person name="Morin E."/>
            <person name="Drula E."/>
            <person name="Courty P.E."/>
            <person name="Chicoki N."/>
            <person name="Fauchery L."/>
            <person name="Kohler A."/>
            <person name="Kuo A."/>
            <person name="Labutti K."/>
            <person name="Pangilinan J."/>
            <person name="Lipzen A."/>
            <person name="Riley R."/>
            <person name="Andreopoulos W."/>
            <person name="He G."/>
            <person name="Johnson J."/>
            <person name="Barry K.W."/>
            <person name="Grigoriev I.V."/>
            <person name="Nagy L."/>
            <person name="Hibbett D."/>
            <person name="Henrissat B."/>
            <person name="Matheny P.B."/>
            <person name="Labbe J."/>
            <person name="Martin F."/>
        </authorList>
    </citation>
    <scope>NUCLEOTIDE SEQUENCE</scope>
    <source>
        <strain evidence="1">HHB10654</strain>
    </source>
</reference>
<proteinExistence type="predicted"/>
<accession>A0ACB8SYI4</accession>
<organism evidence="1 2">
    <name type="scientific">Artomyces pyxidatus</name>
    <dbReference type="NCBI Taxonomy" id="48021"/>
    <lineage>
        <taxon>Eukaryota</taxon>
        <taxon>Fungi</taxon>
        <taxon>Dikarya</taxon>
        <taxon>Basidiomycota</taxon>
        <taxon>Agaricomycotina</taxon>
        <taxon>Agaricomycetes</taxon>
        <taxon>Russulales</taxon>
        <taxon>Auriscalpiaceae</taxon>
        <taxon>Artomyces</taxon>
    </lineage>
</organism>
<dbReference type="Proteomes" id="UP000814140">
    <property type="component" value="Unassembled WGS sequence"/>
</dbReference>
<dbReference type="EMBL" id="MU277212">
    <property type="protein sequence ID" value="KAI0061534.1"/>
    <property type="molecule type" value="Genomic_DNA"/>
</dbReference>
<evidence type="ECO:0000313" key="1">
    <source>
        <dbReference type="EMBL" id="KAI0061534.1"/>
    </source>
</evidence>
<keyword evidence="2" id="KW-1185">Reference proteome</keyword>
<gene>
    <name evidence="1" type="ORF">BV25DRAFT_767699</name>
</gene>
<name>A0ACB8SYI4_9AGAM</name>
<reference evidence="1" key="2">
    <citation type="journal article" date="2022" name="New Phytol.">
        <title>Evolutionary transition to the ectomycorrhizal habit in the genomes of a hyperdiverse lineage of mushroom-forming fungi.</title>
        <authorList>
            <person name="Looney B."/>
            <person name="Miyauchi S."/>
            <person name="Morin E."/>
            <person name="Drula E."/>
            <person name="Courty P.E."/>
            <person name="Kohler A."/>
            <person name="Kuo A."/>
            <person name="LaButti K."/>
            <person name="Pangilinan J."/>
            <person name="Lipzen A."/>
            <person name="Riley R."/>
            <person name="Andreopoulos W."/>
            <person name="He G."/>
            <person name="Johnson J."/>
            <person name="Nolan M."/>
            <person name="Tritt A."/>
            <person name="Barry K.W."/>
            <person name="Grigoriev I.V."/>
            <person name="Nagy L.G."/>
            <person name="Hibbett D."/>
            <person name="Henrissat B."/>
            <person name="Matheny P.B."/>
            <person name="Labbe J."/>
            <person name="Martin F.M."/>
        </authorList>
    </citation>
    <scope>NUCLEOTIDE SEQUENCE</scope>
    <source>
        <strain evidence="1">HHB10654</strain>
    </source>
</reference>
<evidence type="ECO:0000313" key="2">
    <source>
        <dbReference type="Proteomes" id="UP000814140"/>
    </source>
</evidence>
<comment type="caution">
    <text evidence="1">The sequence shown here is derived from an EMBL/GenBank/DDBJ whole genome shotgun (WGS) entry which is preliminary data.</text>
</comment>
<protein>
    <submittedName>
        <fullName evidence="1">Uncharacterized protein</fullName>
    </submittedName>
</protein>